<keyword evidence="8" id="KW-0472">Membrane</keyword>
<evidence type="ECO:0000256" key="4">
    <source>
        <dbReference type="ARBA" id="ARBA00023002"/>
    </source>
</evidence>
<reference evidence="9" key="2">
    <citation type="submission" date="2021-10" db="EMBL/GenBank/DDBJ databases">
        <title>Phylogenomics reveals ancestral predisposition of the termite-cultivated fungus Termitomyces towards a domesticated lifestyle.</title>
        <authorList>
            <person name="Auxier B."/>
            <person name="Grum-Grzhimaylo A."/>
            <person name="Cardenas M.E."/>
            <person name="Lodge J.D."/>
            <person name="Laessoe T."/>
            <person name="Pedersen O."/>
            <person name="Smith M.E."/>
            <person name="Kuyper T.W."/>
            <person name="Franco-Molano E.A."/>
            <person name="Baroni T.J."/>
            <person name="Aanen D.K."/>
        </authorList>
    </citation>
    <scope>NUCLEOTIDE SEQUENCE</scope>
    <source>
        <strain evidence="9">AP01</strain>
        <tissue evidence="9">Mycelium</tissue>
    </source>
</reference>
<dbReference type="SUPFAM" id="SSF48264">
    <property type="entry name" value="Cytochrome P450"/>
    <property type="match status" value="1"/>
</dbReference>
<evidence type="ECO:0000256" key="8">
    <source>
        <dbReference type="SAM" id="Phobius"/>
    </source>
</evidence>
<comment type="cofactor">
    <cofactor evidence="1 6">
        <name>heme</name>
        <dbReference type="ChEBI" id="CHEBI:30413"/>
    </cofactor>
</comment>
<dbReference type="PANTHER" id="PTHR46206">
    <property type="entry name" value="CYTOCHROME P450"/>
    <property type="match status" value="1"/>
</dbReference>
<keyword evidence="6" id="KW-0349">Heme</keyword>
<evidence type="ECO:0000256" key="5">
    <source>
        <dbReference type="ARBA" id="ARBA00023004"/>
    </source>
</evidence>
<feature type="region of interest" description="Disordered" evidence="7">
    <location>
        <begin position="219"/>
        <end position="239"/>
    </location>
</feature>
<dbReference type="AlphaFoldDB" id="A0A9P7KFJ4"/>
<keyword evidence="8" id="KW-1133">Transmembrane helix</keyword>
<dbReference type="OrthoDB" id="1844152at2759"/>
<dbReference type="InterPro" id="IPR002403">
    <property type="entry name" value="Cyt_P450_E_grp-IV"/>
</dbReference>
<dbReference type="CDD" id="cd11041">
    <property type="entry name" value="CYP503A1-like"/>
    <property type="match status" value="1"/>
</dbReference>
<reference evidence="9" key="1">
    <citation type="submission" date="2020-07" db="EMBL/GenBank/DDBJ databases">
        <authorList>
            <person name="Nieuwenhuis M."/>
            <person name="Van De Peppel L.J.J."/>
        </authorList>
    </citation>
    <scope>NUCLEOTIDE SEQUENCE</scope>
    <source>
        <strain evidence="9">AP01</strain>
        <tissue evidence="9">Mycelium</tissue>
    </source>
</reference>
<name>A0A9P7KFJ4_9AGAR</name>
<keyword evidence="10" id="KW-1185">Reference proteome</keyword>
<keyword evidence="3 6" id="KW-0479">Metal-binding</keyword>
<dbReference type="InterPro" id="IPR036396">
    <property type="entry name" value="Cyt_P450_sf"/>
</dbReference>
<evidence type="ECO:0000256" key="7">
    <source>
        <dbReference type="SAM" id="MobiDB-lite"/>
    </source>
</evidence>
<sequence>MDSDDAHEITHAAVIAPLLVVLFIAWLVRLQRRKPELTHIPSIRFSPFPFPYIEALRSLYDAGRVLQEGYQTGFPAFKFAQFTRWTVVITYAELVEELRKAPEEQLSSHDAGIATDQLSLAGIFTEPNHIAFLSTQLTRNLSLVFPELREEMLAAFSDVIRTPDSVSGVLHSHTALPGPRLTIINIEWSISAVDGMTEIISRVCNRGIVGPETFQSLPVPNAYTSSSTPKSNSDGSYPNVQGKLRYAHLPKALQHSYVYSIHPQHDILSLLISDSPPDLHASRSITHTILALNLQAIPSTSLTFTHALYHLATSDAHTVVQPMREEIEAVLRQEGWTLHALEHMRRVDSFLKESMRVSGLHARTYKHARYMLSLFRDNAKQKLNTVTMHRKSDTHYTFSDGTHLPSGTHLGAATLPTHLDATRYPSPDVFDSTRFLRSEGVAPRYQLATTSADFLAWGHGRAACPGRFFAAVVMKMMLAHVVLRYDVRLSGDAEARRPRDVWVGLERLPDLDAEVQFRQRR</sequence>
<evidence type="ECO:0000256" key="3">
    <source>
        <dbReference type="ARBA" id="ARBA00022723"/>
    </source>
</evidence>
<evidence type="ECO:0008006" key="11">
    <source>
        <dbReference type="Google" id="ProtNLM"/>
    </source>
</evidence>
<evidence type="ECO:0000313" key="10">
    <source>
        <dbReference type="Proteomes" id="UP000775547"/>
    </source>
</evidence>
<dbReference type="GO" id="GO:0016705">
    <property type="term" value="F:oxidoreductase activity, acting on paired donors, with incorporation or reduction of molecular oxygen"/>
    <property type="evidence" value="ECO:0007669"/>
    <property type="project" value="InterPro"/>
</dbReference>
<dbReference type="GO" id="GO:0020037">
    <property type="term" value="F:heme binding"/>
    <property type="evidence" value="ECO:0007669"/>
    <property type="project" value="InterPro"/>
</dbReference>
<feature type="transmembrane region" description="Helical" evidence="8">
    <location>
        <begin position="12"/>
        <end position="30"/>
    </location>
</feature>
<evidence type="ECO:0000256" key="6">
    <source>
        <dbReference type="PIRSR" id="PIRSR602403-1"/>
    </source>
</evidence>
<dbReference type="Pfam" id="PF00067">
    <property type="entry name" value="p450"/>
    <property type="match status" value="2"/>
</dbReference>
<proteinExistence type="inferred from homology"/>
<dbReference type="GO" id="GO:0005506">
    <property type="term" value="F:iron ion binding"/>
    <property type="evidence" value="ECO:0007669"/>
    <property type="project" value="InterPro"/>
</dbReference>
<dbReference type="Proteomes" id="UP000775547">
    <property type="component" value="Unassembled WGS sequence"/>
</dbReference>
<dbReference type="PRINTS" id="PR00465">
    <property type="entry name" value="EP450IV"/>
</dbReference>
<dbReference type="GO" id="GO:0004497">
    <property type="term" value="F:monooxygenase activity"/>
    <property type="evidence" value="ECO:0007669"/>
    <property type="project" value="InterPro"/>
</dbReference>
<keyword evidence="8" id="KW-0812">Transmembrane</keyword>
<comment type="similarity">
    <text evidence="2">Belongs to the cytochrome P450 family.</text>
</comment>
<keyword evidence="4" id="KW-0560">Oxidoreductase</keyword>
<protein>
    <recommendedName>
        <fullName evidence="11">Cytochrome P450</fullName>
    </recommendedName>
</protein>
<accession>A0A9P7KFJ4</accession>
<dbReference type="Gene3D" id="1.10.630.10">
    <property type="entry name" value="Cytochrome P450"/>
    <property type="match status" value="1"/>
</dbReference>
<dbReference type="EMBL" id="JABCKV010000008">
    <property type="protein sequence ID" value="KAG5647564.1"/>
    <property type="molecule type" value="Genomic_DNA"/>
</dbReference>
<organism evidence="9 10">
    <name type="scientific">Asterophora parasitica</name>
    <dbReference type="NCBI Taxonomy" id="117018"/>
    <lineage>
        <taxon>Eukaryota</taxon>
        <taxon>Fungi</taxon>
        <taxon>Dikarya</taxon>
        <taxon>Basidiomycota</taxon>
        <taxon>Agaricomycotina</taxon>
        <taxon>Agaricomycetes</taxon>
        <taxon>Agaricomycetidae</taxon>
        <taxon>Agaricales</taxon>
        <taxon>Tricholomatineae</taxon>
        <taxon>Lyophyllaceae</taxon>
        <taxon>Asterophora</taxon>
    </lineage>
</organism>
<evidence type="ECO:0000256" key="2">
    <source>
        <dbReference type="ARBA" id="ARBA00010617"/>
    </source>
</evidence>
<dbReference type="InterPro" id="IPR001128">
    <property type="entry name" value="Cyt_P450"/>
</dbReference>
<comment type="caution">
    <text evidence="9">The sequence shown here is derived from an EMBL/GenBank/DDBJ whole genome shotgun (WGS) entry which is preliminary data.</text>
</comment>
<evidence type="ECO:0000313" key="9">
    <source>
        <dbReference type="EMBL" id="KAG5647564.1"/>
    </source>
</evidence>
<evidence type="ECO:0000256" key="1">
    <source>
        <dbReference type="ARBA" id="ARBA00001971"/>
    </source>
</evidence>
<gene>
    <name evidence="9" type="ORF">DXG03_008917</name>
</gene>
<keyword evidence="5 6" id="KW-0408">Iron</keyword>
<feature type="binding site" description="axial binding residue" evidence="6">
    <location>
        <position position="464"/>
    </location>
    <ligand>
        <name>heme</name>
        <dbReference type="ChEBI" id="CHEBI:30413"/>
    </ligand>
    <ligandPart>
        <name>Fe</name>
        <dbReference type="ChEBI" id="CHEBI:18248"/>
    </ligandPart>
</feature>